<dbReference type="GO" id="GO:0004164">
    <property type="term" value="F:diphthine synthase activity"/>
    <property type="evidence" value="ECO:0007669"/>
    <property type="project" value="UniProtKB-UniRule"/>
</dbReference>
<comment type="similarity">
    <text evidence="2 6">Belongs to the diphthine synthase family.</text>
</comment>
<feature type="binding site" evidence="6 7">
    <location>
        <position position="108"/>
    </location>
    <ligand>
        <name>S-adenosyl-L-methionine</name>
        <dbReference type="ChEBI" id="CHEBI:59789"/>
    </ligand>
</feature>
<dbReference type="GO" id="GO:0032259">
    <property type="term" value="P:methylation"/>
    <property type="evidence" value="ECO:0007669"/>
    <property type="project" value="UniProtKB-KW"/>
</dbReference>
<dbReference type="Gene3D" id="3.40.1010.10">
    <property type="entry name" value="Cobalt-precorrin-4 Transmethylase, Domain 1"/>
    <property type="match status" value="1"/>
</dbReference>
<evidence type="ECO:0000256" key="3">
    <source>
        <dbReference type="ARBA" id="ARBA00022603"/>
    </source>
</evidence>
<evidence type="ECO:0000313" key="10">
    <source>
        <dbReference type="Proteomes" id="UP000007391"/>
    </source>
</evidence>
<evidence type="ECO:0000256" key="7">
    <source>
        <dbReference type="PIRSR" id="PIRSR036432-1"/>
    </source>
</evidence>
<organism evidence="9 10">
    <name type="scientific">Fervidicoccus fontis (strain DSM 19380 / JCM 18336 / VKM B-2539 / Kam940)</name>
    <dbReference type="NCBI Taxonomy" id="1163730"/>
    <lineage>
        <taxon>Archaea</taxon>
        <taxon>Thermoproteota</taxon>
        <taxon>Thermoprotei</taxon>
        <taxon>Fervidicoccales</taxon>
        <taxon>Fervidicoccaceae</taxon>
        <taxon>Fervidicoccus</taxon>
    </lineage>
</organism>
<dbReference type="InterPro" id="IPR000878">
    <property type="entry name" value="4pyrrol_Mease"/>
</dbReference>
<comment type="catalytic activity">
    <reaction evidence="6">
        <text>2-[(3S)-amino-3-carboxypropyl]-L-histidyl-[translation elongation factor 2] + 3 S-adenosyl-L-methionine = diphthine-[translation elongation factor 2] + 3 S-adenosyl-L-homocysteine + 3 H(+)</text>
        <dbReference type="Rhea" id="RHEA:36415"/>
        <dbReference type="Rhea" id="RHEA-COMP:9749"/>
        <dbReference type="Rhea" id="RHEA-COMP:10172"/>
        <dbReference type="ChEBI" id="CHEBI:15378"/>
        <dbReference type="ChEBI" id="CHEBI:57856"/>
        <dbReference type="ChEBI" id="CHEBI:59789"/>
        <dbReference type="ChEBI" id="CHEBI:73995"/>
        <dbReference type="ChEBI" id="CHEBI:82696"/>
        <dbReference type="EC" id="2.1.1.98"/>
    </reaction>
</comment>
<dbReference type="InterPro" id="IPR014777">
    <property type="entry name" value="4pyrrole_Mease_sub1"/>
</dbReference>
<dbReference type="HAMAP" id="MF_01084">
    <property type="entry name" value="Diphthine_synth"/>
    <property type="match status" value="1"/>
</dbReference>
<dbReference type="PANTHER" id="PTHR10882">
    <property type="entry name" value="DIPHTHINE SYNTHASE"/>
    <property type="match status" value="1"/>
</dbReference>
<protein>
    <recommendedName>
        <fullName evidence="6">Diphthine synthase</fullName>
        <ecNumber evidence="6">2.1.1.98</ecNumber>
    </recommendedName>
    <alternativeName>
        <fullName evidence="6">Diphthamide biosynthesis methyltransferase</fullName>
    </alternativeName>
</protein>
<feature type="binding site" evidence="6 7">
    <location>
        <position position="185"/>
    </location>
    <ligand>
        <name>S-adenosyl-L-methionine</name>
        <dbReference type="ChEBI" id="CHEBI:59789"/>
    </ligand>
</feature>
<dbReference type="SUPFAM" id="SSF53790">
    <property type="entry name" value="Tetrapyrrole methylase"/>
    <property type="match status" value="1"/>
</dbReference>
<keyword evidence="5 6" id="KW-0949">S-adenosyl-L-methionine</keyword>
<reference evidence="9 10" key="2">
    <citation type="journal article" date="2014" name="Extremophiles">
        <title>Analysis of the complete genome of Fervidococcus fontis confirms the distinct phylogenetic position of the order Fervidicoccales and suggests its environmental function.</title>
        <authorList>
            <person name="Lebedinsky A.V."/>
            <person name="Mardanov A.V."/>
            <person name="Kublanov I.V."/>
            <person name="Gumerov V.M."/>
            <person name="Beletsky A.V."/>
            <person name="Perevalova A.A."/>
            <person name="Bidzhieva S.Kh."/>
            <person name="Bonch-Osmolovskaya E.A."/>
            <person name="Skryabin K.G."/>
            <person name="Ravin N.V."/>
        </authorList>
    </citation>
    <scope>NUCLEOTIDE SEQUENCE [LARGE SCALE GENOMIC DNA]</scope>
    <source>
        <strain evidence="10">DSM 19380 / VKM B-2539 / Kam940</strain>
    </source>
</reference>
<comment type="caution">
    <text evidence="6">Lacks conserved residue(s) required for the propagation of feature annotation.</text>
</comment>
<dbReference type="AlphaFoldDB" id="I0A202"/>
<evidence type="ECO:0000256" key="2">
    <source>
        <dbReference type="ARBA" id="ARBA00006729"/>
    </source>
</evidence>
<dbReference type="Pfam" id="PF00590">
    <property type="entry name" value="TP_methylase"/>
    <property type="match status" value="1"/>
</dbReference>
<keyword evidence="4 6" id="KW-0808">Transferase</keyword>
<feature type="binding site" evidence="6 7">
    <location>
        <position position="227"/>
    </location>
    <ligand>
        <name>S-adenosyl-L-methionine</name>
        <dbReference type="ChEBI" id="CHEBI:59789"/>
    </ligand>
</feature>
<dbReference type="UniPathway" id="UPA00559"/>
<evidence type="ECO:0000256" key="5">
    <source>
        <dbReference type="ARBA" id="ARBA00022691"/>
    </source>
</evidence>
<dbReference type="eggNOG" id="arCOG04161">
    <property type="taxonomic scope" value="Archaea"/>
</dbReference>
<evidence type="ECO:0000256" key="6">
    <source>
        <dbReference type="HAMAP-Rule" id="MF_01084"/>
    </source>
</evidence>
<dbReference type="NCBIfam" id="TIGR00522">
    <property type="entry name" value="dph5"/>
    <property type="match status" value="1"/>
</dbReference>
<dbReference type="InParanoid" id="I0A202"/>
<sequence>MPIIMTNNEITNGKCLGELSFVGLGLSLSHISIEGIKKLKSSDFIFLEGYTSFYFPEINAAMKVIGIKSDRFKIISRRDIEEKSGQEIIDLLLKGKNISMAVIGDPFIATTHLSLKNYAKEKGCKVNYIPGINIFSYAMSATGLFNYKFGPSATIVYKREGILSVYPYLVLSGNLSRGLHTFFFLDIDAERGPLNASEAIKLLIEMEKEERLGIITPETKIVVLERLGWPDEKIYYGKISLLYNMRFNPPNSIIIPGKLHFMEEQSLEAFSIERNER</sequence>
<accession>I0A202</accession>
<dbReference type="HOGENOM" id="CLU_066040_0_0_2"/>
<feature type="domain" description="Tetrapyrrole methylase" evidence="8">
    <location>
        <begin position="19"/>
        <end position="240"/>
    </location>
</feature>
<dbReference type="Proteomes" id="UP000007391">
    <property type="component" value="Chromosome"/>
</dbReference>
<comment type="pathway">
    <text evidence="1 6">Protein modification; peptidyl-diphthamide biosynthesis.</text>
</comment>
<comment type="subunit">
    <text evidence="6">Homodimer.</text>
</comment>
<keyword evidence="10" id="KW-1185">Reference proteome</keyword>
<evidence type="ECO:0000256" key="4">
    <source>
        <dbReference type="ARBA" id="ARBA00022679"/>
    </source>
</evidence>
<dbReference type="InterPro" id="IPR035996">
    <property type="entry name" value="4pyrrol_Methylase_sf"/>
</dbReference>
<dbReference type="PANTHER" id="PTHR10882:SF0">
    <property type="entry name" value="DIPHTHINE METHYL ESTER SYNTHASE"/>
    <property type="match status" value="1"/>
</dbReference>
<dbReference type="GO" id="GO:0017183">
    <property type="term" value="P:protein histidyl modification to diphthamide"/>
    <property type="evidence" value="ECO:0007669"/>
    <property type="project" value="UniProtKB-UniRule"/>
</dbReference>
<gene>
    <name evidence="6" type="primary">dphB</name>
    <name evidence="9" type="ordered locus">FFONT_1021</name>
</gene>
<dbReference type="EC" id="2.1.1.98" evidence="6"/>
<dbReference type="KEGG" id="ffo:FFONT_1021"/>
<evidence type="ECO:0000313" key="9">
    <source>
        <dbReference type="EMBL" id="AFH43009.1"/>
    </source>
</evidence>
<feature type="binding site" evidence="6 7">
    <location>
        <position position="26"/>
    </location>
    <ligand>
        <name>S-adenosyl-L-methionine</name>
        <dbReference type="ChEBI" id="CHEBI:59789"/>
    </ligand>
</feature>
<keyword evidence="3 6" id="KW-0489">Methyltransferase</keyword>
<feature type="binding site" evidence="6 7">
    <location>
        <begin position="133"/>
        <end position="134"/>
    </location>
    <ligand>
        <name>S-adenosyl-L-methionine</name>
        <dbReference type="ChEBI" id="CHEBI:59789"/>
    </ligand>
</feature>
<dbReference type="PIRSF" id="PIRSF036432">
    <property type="entry name" value="Diphthine_synth"/>
    <property type="match status" value="1"/>
</dbReference>
<dbReference type="STRING" id="1163730.FFONT_1021"/>
<dbReference type="EMBL" id="CP003423">
    <property type="protein sequence ID" value="AFH43009.1"/>
    <property type="molecule type" value="Genomic_DNA"/>
</dbReference>
<feature type="binding site" evidence="6 7">
    <location>
        <position position="105"/>
    </location>
    <ligand>
        <name>S-adenosyl-L-methionine</name>
        <dbReference type="ChEBI" id="CHEBI:59789"/>
    </ligand>
</feature>
<comment type="function">
    <text evidence="6">S-adenosyl-L-methionine-dependent methyltransferase that catalyzes the trimethylation of the amino group of the modified target histidine residue in translation elongation factor 2 (EF-2), to form an intermediate called diphthine. The three successive methylation reactions represent the second step of diphthamide biosynthesis.</text>
</comment>
<dbReference type="CDD" id="cd11647">
    <property type="entry name" value="DHP5_DphB"/>
    <property type="match status" value="1"/>
</dbReference>
<evidence type="ECO:0000256" key="1">
    <source>
        <dbReference type="ARBA" id="ARBA00005156"/>
    </source>
</evidence>
<dbReference type="InterPro" id="IPR004551">
    <property type="entry name" value="Dphthn_synthase"/>
</dbReference>
<evidence type="ECO:0000259" key="8">
    <source>
        <dbReference type="Pfam" id="PF00590"/>
    </source>
</evidence>
<dbReference type="Gene3D" id="3.30.950.10">
    <property type="entry name" value="Methyltransferase, Cobalt-precorrin-4 Transmethylase, Domain 2"/>
    <property type="match status" value="1"/>
</dbReference>
<dbReference type="InterPro" id="IPR014776">
    <property type="entry name" value="4pyrrole_Mease_sub2"/>
</dbReference>
<reference evidence="10" key="1">
    <citation type="submission" date="2012-03" db="EMBL/GenBank/DDBJ databases">
        <title>Fervidicoccus fontis complete genome analysis confirms its distinct phylogenetic position and predicts its environmental function.</title>
        <authorList>
            <person name="Lebedinsky A.V."/>
            <person name="Mardanov A.V."/>
            <person name="Gumerov V.M."/>
            <person name="Beletsky A.V."/>
            <person name="Kublanov I.V."/>
            <person name="Perevalova A.A."/>
            <person name="Bonch-Osmolovskaya E.A."/>
            <person name="Ravin N.V."/>
            <person name="Skryabin K.G."/>
        </authorList>
    </citation>
    <scope>NUCLEOTIDE SEQUENCE [LARGE SCALE GENOMIC DNA]</scope>
    <source>
        <strain evidence="10">DSM 19380 / VKM B-2539 / Kam940</strain>
    </source>
</reference>
<dbReference type="FunCoup" id="I0A202">
    <property type="interactions" value="173"/>
</dbReference>
<proteinExistence type="inferred from homology"/>
<name>I0A202_FERFK</name>